<feature type="domain" description="OB" evidence="1">
    <location>
        <begin position="27"/>
        <end position="95"/>
    </location>
</feature>
<dbReference type="Proteomes" id="UP000623250">
    <property type="component" value="Unassembled WGS sequence"/>
</dbReference>
<dbReference type="Pfam" id="PF01336">
    <property type="entry name" value="tRNA_anti-codon"/>
    <property type="match status" value="1"/>
</dbReference>
<protein>
    <recommendedName>
        <fullName evidence="1">OB domain-containing protein</fullName>
    </recommendedName>
</protein>
<name>A0A8I1GAN6_9HYPH</name>
<dbReference type="AlphaFoldDB" id="A0A8I1GAN6"/>
<gene>
    <name evidence="2" type="ORF">JDN41_08530</name>
</gene>
<dbReference type="InterPro" id="IPR004365">
    <property type="entry name" value="NA-bd_OB_tRNA"/>
</dbReference>
<accession>A0A8I1GAN6</accession>
<comment type="caution">
    <text evidence="2">The sequence shown here is derived from an EMBL/GenBank/DDBJ whole genome shotgun (WGS) entry which is preliminary data.</text>
</comment>
<sequence>MFAGGEMRANNAREAVDLKTLPNGRFVTIAGVVLFRQRPGTAKGTIFMTIEDETGAANLIIWPKLSETYRRAVFGAKVILCEGVLQRESGVIHVVSRRLTDFTRVLGRLQPDADAFAVRYGRGDEVAHGTRAARRSSKVNEDWTRTLKSRDFR</sequence>
<dbReference type="EMBL" id="JAEMUK010000015">
    <property type="protein sequence ID" value="MBJ7543603.1"/>
    <property type="molecule type" value="Genomic_DNA"/>
</dbReference>
<reference evidence="2 3" key="1">
    <citation type="submission" date="2020-12" db="EMBL/GenBank/DDBJ databases">
        <title>Revised draft genomes of Rhodomicrobium vannielii ATCC 17100 and Rhodomicrobium udaipurense JA643.</title>
        <authorList>
            <person name="Conners E.M."/>
            <person name="Davenport E.J."/>
            <person name="Bose A."/>
        </authorList>
    </citation>
    <scope>NUCLEOTIDE SEQUENCE [LARGE SCALE GENOMIC DNA]</scope>
    <source>
        <strain evidence="2 3">JA643</strain>
    </source>
</reference>
<keyword evidence="3" id="KW-1185">Reference proteome</keyword>
<dbReference type="GO" id="GO:0003676">
    <property type="term" value="F:nucleic acid binding"/>
    <property type="evidence" value="ECO:0007669"/>
    <property type="project" value="InterPro"/>
</dbReference>
<proteinExistence type="predicted"/>
<evidence type="ECO:0000313" key="2">
    <source>
        <dbReference type="EMBL" id="MBJ7543603.1"/>
    </source>
</evidence>
<organism evidence="2 3">
    <name type="scientific">Rhodomicrobium udaipurense</name>
    <dbReference type="NCBI Taxonomy" id="1202716"/>
    <lineage>
        <taxon>Bacteria</taxon>
        <taxon>Pseudomonadati</taxon>
        <taxon>Pseudomonadota</taxon>
        <taxon>Alphaproteobacteria</taxon>
        <taxon>Hyphomicrobiales</taxon>
        <taxon>Hyphomicrobiaceae</taxon>
        <taxon>Rhodomicrobium</taxon>
    </lineage>
</organism>
<dbReference type="CDD" id="cd04485">
    <property type="entry name" value="DnaE_OBF"/>
    <property type="match status" value="1"/>
</dbReference>
<evidence type="ECO:0000313" key="3">
    <source>
        <dbReference type="Proteomes" id="UP000623250"/>
    </source>
</evidence>
<evidence type="ECO:0000259" key="1">
    <source>
        <dbReference type="Pfam" id="PF01336"/>
    </source>
</evidence>
<dbReference type="RefSeq" id="WP_037239169.1">
    <property type="nucleotide sequence ID" value="NZ_JAEMUK010000015.1"/>
</dbReference>